<dbReference type="KEGG" id="bmur:ABE28_004980"/>
<gene>
    <name evidence="4" type="ORF">ABE28_004980</name>
</gene>
<dbReference type="InterPro" id="IPR013785">
    <property type="entry name" value="Aldolase_TIM"/>
</dbReference>
<comment type="cofactor">
    <cofactor evidence="3">
        <name>Zn(2+)</name>
        <dbReference type="ChEBI" id="CHEBI:29105"/>
    </cofactor>
    <text evidence="3">Binds 2 Zn(2+) ions per subunit. One is catalytic and the other provides a structural contribution.</text>
</comment>
<reference evidence="4 5" key="1">
    <citation type="submission" date="2016-08" db="EMBL/GenBank/DDBJ databases">
        <title>Complete genome sequence of Bacillus muralis G25-68, a strain with toxicity to nematodes.</title>
        <authorList>
            <person name="Zheng Z."/>
        </authorList>
    </citation>
    <scope>NUCLEOTIDE SEQUENCE [LARGE SCALE GENOMIC DNA]</scope>
    <source>
        <strain evidence="4 5">G25-68</strain>
    </source>
</reference>
<feature type="binding site" evidence="2">
    <location>
        <begin position="220"/>
        <end position="222"/>
    </location>
    <ligand>
        <name>dihydroxyacetone phosphate</name>
        <dbReference type="ChEBI" id="CHEBI:57642"/>
    </ligand>
</feature>
<dbReference type="GO" id="GO:0005975">
    <property type="term" value="P:carbohydrate metabolic process"/>
    <property type="evidence" value="ECO:0007669"/>
    <property type="project" value="InterPro"/>
</dbReference>
<organism evidence="4 5">
    <name type="scientific">Peribacillus muralis</name>
    <dbReference type="NCBI Taxonomy" id="264697"/>
    <lineage>
        <taxon>Bacteria</taxon>
        <taxon>Bacillati</taxon>
        <taxon>Bacillota</taxon>
        <taxon>Bacilli</taxon>
        <taxon>Bacillales</taxon>
        <taxon>Bacillaceae</taxon>
        <taxon>Peribacillus</taxon>
    </lineage>
</organism>
<evidence type="ECO:0000313" key="4">
    <source>
        <dbReference type="EMBL" id="AOH53694.1"/>
    </source>
</evidence>
<dbReference type="RefSeq" id="WP_064466776.1">
    <property type="nucleotide sequence ID" value="NZ_CP017080.1"/>
</dbReference>
<feature type="binding site" evidence="2">
    <location>
        <begin position="244"/>
        <end position="247"/>
    </location>
    <ligand>
        <name>dihydroxyacetone phosphate</name>
        <dbReference type="ChEBI" id="CHEBI:57642"/>
    </ligand>
</feature>
<evidence type="ECO:0000256" key="1">
    <source>
        <dbReference type="PIRSR" id="PIRSR001359-1"/>
    </source>
</evidence>
<dbReference type="STRING" id="264697.ABE28_004980"/>
<feature type="binding site" evidence="2">
    <location>
        <position position="191"/>
    </location>
    <ligand>
        <name>dihydroxyacetone phosphate</name>
        <dbReference type="ChEBI" id="CHEBI:57642"/>
    </ligand>
</feature>
<dbReference type="NCBIfam" id="TIGR00167">
    <property type="entry name" value="cbbA"/>
    <property type="match status" value="1"/>
</dbReference>
<keyword evidence="3" id="KW-0862">Zinc</keyword>
<dbReference type="GO" id="GO:0016832">
    <property type="term" value="F:aldehyde-lyase activity"/>
    <property type="evidence" value="ECO:0007669"/>
    <property type="project" value="InterPro"/>
</dbReference>
<dbReference type="CDD" id="cd00947">
    <property type="entry name" value="TBP_aldolase_IIB"/>
    <property type="match status" value="1"/>
</dbReference>
<evidence type="ECO:0000313" key="5">
    <source>
        <dbReference type="Proteomes" id="UP000077926"/>
    </source>
</evidence>
<evidence type="ECO:0000256" key="2">
    <source>
        <dbReference type="PIRSR" id="PIRSR001359-2"/>
    </source>
</evidence>
<keyword evidence="3" id="KW-0479">Metal-binding</keyword>
<dbReference type="GO" id="GO:0008270">
    <property type="term" value="F:zinc ion binding"/>
    <property type="evidence" value="ECO:0007669"/>
    <property type="project" value="InterPro"/>
</dbReference>
<keyword evidence="5" id="KW-1185">Reference proteome</keyword>
<dbReference type="Proteomes" id="UP000077926">
    <property type="component" value="Chromosome"/>
</dbReference>
<dbReference type="AlphaFoldDB" id="A0A1B3XKF3"/>
<proteinExistence type="predicted"/>
<feature type="binding site" evidence="3">
    <location>
        <position position="115"/>
    </location>
    <ligand>
        <name>Zn(2+)</name>
        <dbReference type="ChEBI" id="CHEBI:29105"/>
        <label>2</label>
    </ligand>
</feature>
<dbReference type="InterPro" id="IPR000771">
    <property type="entry name" value="FBA_II"/>
</dbReference>
<name>A0A1B3XKF3_9BACI</name>
<feature type="active site" description="Proton donor" evidence="1">
    <location>
        <position position="93"/>
    </location>
</feature>
<dbReference type="PANTHER" id="PTHR30304">
    <property type="entry name" value="D-TAGATOSE-1,6-BISPHOSPHATE ALDOLASE"/>
    <property type="match status" value="1"/>
</dbReference>
<dbReference type="Gene3D" id="3.20.20.70">
    <property type="entry name" value="Aldolase class I"/>
    <property type="match status" value="1"/>
</dbReference>
<dbReference type="PIRSF" id="PIRSF001359">
    <property type="entry name" value="F_bP_aldolase_II"/>
    <property type="match status" value="1"/>
</dbReference>
<dbReference type="OrthoDB" id="9803995at2"/>
<dbReference type="SUPFAM" id="SSF51569">
    <property type="entry name" value="Aldolase"/>
    <property type="match status" value="1"/>
</dbReference>
<dbReference type="PANTHER" id="PTHR30304:SF0">
    <property type="entry name" value="D-TAGATOSE-1,6-BISPHOSPHATE ALDOLASE SUBUNIT GATY-RELATED"/>
    <property type="match status" value="1"/>
</dbReference>
<feature type="binding site" evidence="3">
    <location>
        <position position="190"/>
    </location>
    <ligand>
        <name>Zn(2+)</name>
        <dbReference type="ChEBI" id="CHEBI:29105"/>
        <label>1</label>
        <note>catalytic</note>
    </ligand>
</feature>
<feature type="binding site" evidence="3">
    <location>
        <position position="219"/>
    </location>
    <ligand>
        <name>Zn(2+)</name>
        <dbReference type="ChEBI" id="CHEBI:29105"/>
        <label>1</label>
        <note>catalytic</note>
    </ligand>
</feature>
<evidence type="ECO:0000256" key="3">
    <source>
        <dbReference type="PIRSR" id="PIRSR001359-3"/>
    </source>
</evidence>
<accession>A0A1B3XKF3</accession>
<protein>
    <submittedName>
        <fullName evidence="4">Ketose-bisphosphate aldolase</fullName>
    </submittedName>
</protein>
<sequence>MKVDLKPSNVSSLSKVLAVATQNQFAVGAFTPRATKMITPILRAAQEKKSAIIVQTSEREQERYGINLAEFSREFYRVIQEENIKIPAVLHLDHTKDFNVIAEAIEVGFTSVMIDASEQPFKKNIEITKKVVNYAHSRGVSVEAELGKIGTTDFIETDVDEELFTEPEEAKRFVEETGIDALAVSVGTSHGVYLVKNPKIDIERLMEIRAWTSVPLVLHGGSGTPSEMIRNAIQIPDGGISKVNIATDLEHVMIKTLNRETYVTEKEWSELPAETIALVQNAVKNVVKEKIENFLISSDSASYYI</sequence>
<dbReference type="EMBL" id="CP017080">
    <property type="protein sequence ID" value="AOH53694.1"/>
    <property type="molecule type" value="Genomic_DNA"/>
</dbReference>
<dbReference type="Pfam" id="PF01116">
    <property type="entry name" value="F_bP_aldolase"/>
    <property type="match status" value="1"/>
</dbReference>
<feature type="binding site" evidence="3">
    <location>
        <position position="94"/>
    </location>
    <ligand>
        <name>Zn(2+)</name>
        <dbReference type="ChEBI" id="CHEBI:29105"/>
        <label>1</label>
        <note>catalytic</note>
    </ligand>
</feature>
<dbReference type="InterPro" id="IPR050246">
    <property type="entry name" value="Class_II_FBP_aldolase"/>
</dbReference>
<feature type="binding site" evidence="3">
    <location>
        <position position="145"/>
    </location>
    <ligand>
        <name>Zn(2+)</name>
        <dbReference type="ChEBI" id="CHEBI:29105"/>
        <label>2</label>
    </ligand>
</feature>